<dbReference type="eggNOG" id="COG3677">
    <property type="taxonomic scope" value="Bacteria"/>
</dbReference>
<keyword evidence="1" id="KW-0472">Membrane</keyword>
<dbReference type="HOGENOM" id="CLU_1085604_0_0_6"/>
<evidence type="ECO:0000256" key="1">
    <source>
        <dbReference type="SAM" id="Phobius"/>
    </source>
</evidence>
<proteinExistence type="predicted"/>
<dbReference type="Proteomes" id="UP000002964">
    <property type="component" value="Unassembled WGS sequence"/>
</dbReference>
<evidence type="ECO:0000259" key="2">
    <source>
        <dbReference type="Pfam" id="PF12760"/>
    </source>
</evidence>
<dbReference type="EMBL" id="JH603163">
    <property type="protein sequence ID" value="EIC23893.1"/>
    <property type="molecule type" value="Genomic_DNA"/>
</dbReference>
<feature type="domain" description="Transposase zinc-ribbon" evidence="2">
    <location>
        <begin position="22"/>
        <end position="69"/>
    </location>
</feature>
<reference evidence="4" key="1">
    <citation type="submission" date="2011-06" db="EMBL/GenBank/DDBJ databases">
        <authorList>
            <consortium name="US DOE Joint Genome Institute (JGI-PGF)"/>
            <person name="Lucas S."/>
            <person name="Han J."/>
            <person name="Lapidus A."/>
            <person name="Cheng J.-F."/>
            <person name="Goodwin L."/>
            <person name="Pitluck S."/>
            <person name="Peters L."/>
            <person name="Land M.L."/>
            <person name="Hauser L."/>
            <person name="Vogl K."/>
            <person name="Liu Z."/>
            <person name="Overmann J."/>
            <person name="Frigaard N.-U."/>
            <person name="Bryant D.A."/>
            <person name="Woyke T.J."/>
        </authorList>
    </citation>
    <scope>NUCLEOTIDE SEQUENCE [LARGE SCALE GENOMIC DNA]</scope>
    <source>
        <strain evidence="4">970</strain>
    </source>
</reference>
<keyword evidence="1" id="KW-1133">Transmembrane helix</keyword>
<sequence length="256" mass="28788">MPMNRVQFQPGLSLPAFLAQFGTEAQCQRALEQARWPEGFRCPECGFTQAYILDGSTHKVFQCQACRKQTSLIAGTLFQSTHIALTIWFLAIYLISQAKTGLSTLALKRHLGVSYPTARLIQHKLLQATSENDNTYTLRGDCQADAAYPFVISSKPNIGAKNKQKRQQNYRHLLARALEHGDLSEQAADSPQEVARFLGCSENWARNLIKVRLRNKKGRRNENVRALARDGKSVRDIARAMSIDVQTVSNVLKKEK</sequence>
<organism evidence="3 4">
    <name type="scientific">Thiorhodovibrio frisius</name>
    <dbReference type="NCBI Taxonomy" id="631362"/>
    <lineage>
        <taxon>Bacteria</taxon>
        <taxon>Pseudomonadati</taxon>
        <taxon>Pseudomonadota</taxon>
        <taxon>Gammaproteobacteria</taxon>
        <taxon>Chromatiales</taxon>
        <taxon>Chromatiaceae</taxon>
        <taxon>Thiorhodovibrio</taxon>
    </lineage>
</organism>
<dbReference type="Pfam" id="PF12760">
    <property type="entry name" value="Zn_ribbon_IS1595"/>
    <property type="match status" value="1"/>
</dbReference>
<protein>
    <recommendedName>
        <fullName evidence="2">Transposase zinc-ribbon domain-containing protein</fullName>
    </recommendedName>
</protein>
<reference evidence="3 4" key="2">
    <citation type="submission" date="2011-11" db="EMBL/GenBank/DDBJ databases">
        <authorList>
            <consortium name="US DOE Joint Genome Institute"/>
            <person name="Lucas S."/>
            <person name="Han J."/>
            <person name="Lapidus A."/>
            <person name="Cheng J.-F."/>
            <person name="Goodwin L."/>
            <person name="Pitluck S."/>
            <person name="Peters L."/>
            <person name="Ovchinnikova G."/>
            <person name="Zhang X."/>
            <person name="Detter J.C."/>
            <person name="Han C."/>
            <person name="Tapia R."/>
            <person name="Land M."/>
            <person name="Hauser L."/>
            <person name="Kyrpides N."/>
            <person name="Ivanova N."/>
            <person name="Pagani I."/>
            <person name="Vogl K."/>
            <person name="Liu Z."/>
            <person name="Overmann J."/>
            <person name="Frigaard N.-U."/>
            <person name="Bryant D."/>
            <person name="Woyke T."/>
        </authorList>
    </citation>
    <scope>NUCLEOTIDE SEQUENCE [LARGE SCALE GENOMIC DNA]</scope>
    <source>
        <strain evidence="3 4">970</strain>
    </source>
</reference>
<gene>
    <name evidence="3" type="ORF">Thi970DRAFT_00027</name>
</gene>
<dbReference type="STRING" id="631362.Thi970DRAFT_00027"/>
<evidence type="ECO:0000313" key="3">
    <source>
        <dbReference type="EMBL" id="EIC23893.1"/>
    </source>
</evidence>
<accession>H8YVF3</accession>
<dbReference type="AlphaFoldDB" id="H8YVF3"/>
<dbReference type="InterPro" id="IPR024442">
    <property type="entry name" value="Transposase_Zn_ribbon"/>
</dbReference>
<evidence type="ECO:0000313" key="4">
    <source>
        <dbReference type="Proteomes" id="UP000002964"/>
    </source>
</evidence>
<keyword evidence="1" id="KW-0812">Transmembrane</keyword>
<dbReference type="Gene3D" id="1.10.10.60">
    <property type="entry name" value="Homeodomain-like"/>
    <property type="match status" value="1"/>
</dbReference>
<feature type="transmembrane region" description="Helical" evidence="1">
    <location>
        <begin position="77"/>
        <end position="95"/>
    </location>
</feature>
<name>H8YVF3_9GAMM</name>
<keyword evidence="4" id="KW-1185">Reference proteome</keyword>